<proteinExistence type="predicted"/>
<evidence type="ECO:0000313" key="1">
    <source>
        <dbReference type="EMBL" id="GIY45340.1"/>
    </source>
</evidence>
<accession>A0AAV4TGU5</accession>
<dbReference type="Proteomes" id="UP001054945">
    <property type="component" value="Unassembled WGS sequence"/>
</dbReference>
<evidence type="ECO:0000313" key="2">
    <source>
        <dbReference type="Proteomes" id="UP001054945"/>
    </source>
</evidence>
<reference evidence="1 2" key="1">
    <citation type="submission" date="2021-06" db="EMBL/GenBank/DDBJ databases">
        <title>Caerostris extrusa draft genome.</title>
        <authorList>
            <person name="Kono N."/>
            <person name="Arakawa K."/>
        </authorList>
    </citation>
    <scope>NUCLEOTIDE SEQUENCE [LARGE SCALE GENOMIC DNA]</scope>
</reference>
<comment type="caution">
    <text evidence="1">The sequence shown here is derived from an EMBL/GenBank/DDBJ whole genome shotgun (WGS) entry which is preliminary data.</text>
</comment>
<dbReference type="EMBL" id="BPLR01011260">
    <property type="protein sequence ID" value="GIY45340.1"/>
    <property type="molecule type" value="Genomic_DNA"/>
</dbReference>
<gene>
    <name evidence="1" type="ORF">CEXT_751911</name>
</gene>
<dbReference type="AlphaFoldDB" id="A0AAV4TGU5"/>
<name>A0AAV4TGU5_CAEEX</name>
<keyword evidence="2" id="KW-1185">Reference proteome</keyword>
<sequence>MKYRDLCDLVKRHYSLCLCWILNKPAAFVTVKHLRAPKLPAISAWSKLITLPPSPPTAGLRTPANTEAPSLTPPAGNLQGLLDLRIYSRTVGFCQLHQEWTGIPSSSVRRTRQIRFNELLNPSRFFRFGDATGGGVDCESIR</sequence>
<protein>
    <submittedName>
        <fullName evidence="1">Uncharacterized protein</fullName>
    </submittedName>
</protein>
<organism evidence="1 2">
    <name type="scientific">Caerostris extrusa</name>
    <name type="common">Bark spider</name>
    <name type="synonym">Caerostris bankana</name>
    <dbReference type="NCBI Taxonomy" id="172846"/>
    <lineage>
        <taxon>Eukaryota</taxon>
        <taxon>Metazoa</taxon>
        <taxon>Ecdysozoa</taxon>
        <taxon>Arthropoda</taxon>
        <taxon>Chelicerata</taxon>
        <taxon>Arachnida</taxon>
        <taxon>Araneae</taxon>
        <taxon>Araneomorphae</taxon>
        <taxon>Entelegynae</taxon>
        <taxon>Araneoidea</taxon>
        <taxon>Araneidae</taxon>
        <taxon>Caerostris</taxon>
    </lineage>
</organism>